<protein>
    <recommendedName>
        <fullName evidence="4">DUF2946 domain-containing protein</fullName>
    </recommendedName>
</protein>
<evidence type="ECO:0000256" key="1">
    <source>
        <dbReference type="SAM" id="SignalP"/>
    </source>
</evidence>
<dbReference type="EMBL" id="QKQS01000009">
    <property type="protein sequence ID" value="PZA12879.1"/>
    <property type="molecule type" value="Genomic_DNA"/>
</dbReference>
<evidence type="ECO:0000313" key="3">
    <source>
        <dbReference type="Proteomes" id="UP000248134"/>
    </source>
</evidence>
<reference evidence="2 3" key="1">
    <citation type="submission" date="2018-06" db="EMBL/GenBank/DDBJ databases">
        <title>Draft Whole-Genome Sequence of the purple photosynthetic bacterium Rhodospeudomonas palustris XCP.</title>
        <authorList>
            <person name="Rayyan A."/>
            <person name="Meyer T.E."/>
            <person name="Kyndt J.A."/>
        </authorList>
    </citation>
    <scope>NUCLEOTIDE SEQUENCE [LARGE SCALE GENOMIC DNA]</scope>
    <source>
        <strain evidence="2 3">XCP</strain>
    </source>
</reference>
<organism evidence="2 3">
    <name type="scientific">Rhodopseudomonas palustris</name>
    <dbReference type="NCBI Taxonomy" id="1076"/>
    <lineage>
        <taxon>Bacteria</taxon>
        <taxon>Pseudomonadati</taxon>
        <taxon>Pseudomonadota</taxon>
        <taxon>Alphaproteobacteria</taxon>
        <taxon>Hyphomicrobiales</taxon>
        <taxon>Nitrobacteraceae</taxon>
        <taxon>Rhodopseudomonas</taxon>
    </lineage>
</organism>
<comment type="caution">
    <text evidence="2">The sequence shown here is derived from an EMBL/GenBank/DDBJ whole genome shotgun (WGS) entry which is preliminary data.</text>
</comment>
<evidence type="ECO:0008006" key="4">
    <source>
        <dbReference type="Google" id="ProtNLM"/>
    </source>
</evidence>
<feature type="signal peptide" evidence="1">
    <location>
        <begin position="1"/>
        <end position="23"/>
    </location>
</feature>
<dbReference type="RefSeq" id="WP_110785142.1">
    <property type="nucleotide sequence ID" value="NZ_QKQS01000009.1"/>
</dbReference>
<dbReference type="OrthoDB" id="8246362at2"/>
<evidence type="ECO:0000313" key="2">
    <source>
        <dbReference type="EMBL" id="PZA12879.1"/>
    </source>
</evidence>
<feature type="chain" id="PRO_5016256477" description="DUF2946 domain-containing protein" evidence="1">
    <location>
        <begin position="24"/>
        <end position="123"/>
    </location>
</feature>
<keyword evidence="1" id="KW-0732">Signal</keyword>
<dbReference type="AlphaFoldDB" id="A0A323UKE2"/>
<accession>A0A323UKE2</accession>
<proteinExistence type="predicted"/>
<sequence length="123" mass="13608">MTIKFARQLVARFALLALTLQLALSFGHTHVHRIVGHSSYMANARMLTSLASQPHRAGLDDDHEQCSICFSNFLLSAASLPDAAGRPQLRDFVAINGPMPPLRRVTFEQRRSPFESRAPPKVG</sequence>
<name>A0A323UKE2_RHOPL</name>
<gene>
    <name evidence="2" type="ORF">DNX69_06165</name>
</gene>
<dbReference type="Proteomes" id="UP000248134">
    <property type="component" value="Unassembled WGS sequence"/>
</dbReference>